<dbReference type="Proteomes" id="UP001201873">
    <property type="component" value="Unassembled WGS sequence"/>
</dbReference>
<protein>
    <submittedName>
        <fullName evidence="2">Uncharacterized protein</fullName>
    </submittedName>
</protein>
<feature type="region of interest" description="Disordered" evidence="1">
    <location>
        <begin position="57"/>
        <end position="77"/>
    </location>
</feature>
<reference evidence="2 3" key="1">
    <citation type="submission" date="2022-04" db="EMBL/GenBank/DDBJ databases">
        <title>Genome diversity in the genus Frankia.</title>
        <authorList>
            <person name="Carlos-Shanley C."/>
            <person name="Hahn D."/>
        </authorList>
    </citation>
    <scope>NUCLEOTIDE SEQUENCE [LARGE SCALE GENOMIC DNA]</scope>
    <source>
        <strain evidence="2 3">Ag45/Mut15</strain>
    </source>
</reference>
<evidence type="ECO:0000256" key="1">
    <source>
        <dbReference type="SAM" id="MobiDB-lite"/>
    </source>
</evidence>
<dbReference type="EMBL" id="JALKFT010000017">
    <property type="protein sequence ID" value="MCK9877479.1"/>
    <property type="molecule type" value="Genomic_DNA"/>
</dbReference>
<gene>
    <name evidence="2" type="ORF">MXD59_17155</name>
</gene>
<evidence type="ECO:0000313" key="2">
    <source>
        <dbReference type="EMBL" id="MCK9877479.1"/>
    </source>
</evidence>
<evidence type="ECO:0000313" key="3">
    <source>
        <dbReference type="Proteomes" id="UP001201873"/>
    </source>
</evidence>
<proteinExistence type="predicted"/>
<organism evidence="2 3">
    <name type="scientific">Frankia umida</name>
    <dbReference type="NCBI Taxonomy" id="573489"/>
    <lineage>
        <taxon>Bacteria</taxon>
        <taxon>Bacillati</taxon>
        <taxon>Actinomycetota</taxon>
        <taxon>Actinomycetes</taxon>
        <taxon>Frankiales</taxon>
        <taxon>Frankiaceae</taxon>
        <taxon>Frankia</taxon>
    </lineage>
</organism>
<keyword evidence="3" id="KW-1185">Reference proteome</keyword>
<name>A0ABT0K1S1_9ACTN</name>
<accession>A0ABT0K1S1</accession>
<sequence>MTAHLEVAVPQPPARLRVGPLGVPTPGRVAYYLGLGALVAVELVEWPVALAVAAASHLTDRTRSTPGGARAREAGRP</sequence>
<comment type="caution">
    <text evidence="2">The sequence shown here is derived from an EMBL/GenBank/DDBJ whole genome shotgun (WGS) entry which is preliminary data.</text>
</comment>